<dbReference type="STRING" id="56425.AWB93_09720"/>
<dbReference type="Pfam" id="PF13289">
    <property type="entry name" value="SIR2_2"/>
    <property type="match status" value="1"/>
</dbReference>
<protein>
    <submittedName>
        <fullName evidence="1">Uncharacterized protein</fullName>
    </submittedName>
</protein>
<dbReference type="Gene3D" id="3.40.50.1220">
    <property type="entry name" value="TPP-binding domain"/>
    <property type="match status" value="1"/>
</dbReference>
<dbReference type="AlphaFoldDB" id="A0A1X1R5R1"/>
<keyword evidence="2" id="KW-1185">Reference proteome</keyword>
<evidence type="ECO:0000313" key="1">
    <source>
        <dbReference type="EMBL" id="ORV00101.1"/>
    </source>
</evidence>
<name>A0A1X1R5R1_MYCBE</name>
<gene>
    <name evidence="1" type="ORF">AWB93_09720</name>
</gene>
<accession>A0A1X1R5R1</accession>
<dbReference type="EMBL" id="LQOK01000025">
    <property type="protein sequence ID" value="ORV00101.1"/>
    <property type="molecule type" value="Genomic_DNA"/>
</dbReference>
<dbReference type="Proteomes" id="UP000193990">
    <property type="component" value="Unassembled WGS sequence"/>
</dbReference>
<comment type="caution">
    <text evidence="1">The sequence shown here is derived from an EMBL/GenBank/DDBJ whole genome shotgun (WGS) entry which is preliminary data.</text>
</comment>
<proteinExistence type="predicted"/>
<evidence type="ECO:0000313" key="2">
    <source>
        <dbReference type="Proteomes" id="UP000193990"/>
    </source>
</evidence>
<dbReference type="SUPFAM" id="SSF52467">
    <property type="entry name" value="DHS-like NAD/FAD-binding domain"/>
    <property type="match status" value="1"/>
</dbReference>
<sequence length="488" mass="54874">MLKDYFVASDDDREAGQKLPTAAHRAIAELVKSGFVKVVVTTNFDTLIEQALDAAGVAYQRITRSEQISATTPLAHADATVIKVHGDWTDLEFRNTIDELDQYPQPWIDLLTQVCNEYGLLISGWSAEWDKALVRVLESTTRRYPLYWDSRSSKKTAARDLLARHGGHVIDADSADELFTSLTASLDALQRLAEPPLTTAVAIARLKRTLPDPIRRIELHDLIRAKTDGVIAAVSTVPASAPTYQDIDNVLDQLLEATKPLLALLIHGVRHDIHRDHTKLWVDVLQRLLDGRGFVSQVVLDALLHYPALLALRTMSIVAIDEGRDDLLVEVLTRPRWTDPYGRRGPANAAEVLHINRALDGDMINKLPRWEGTGWLYPQSHFLKAVLQEVVTENGVESTRYEQLCDDVEYRTGLVQLLTATGTPRPNMGEVANERNWDATERPVAENCFRDHLTRGGEDAWTPLLSGDSLDDVLERYRDILKTYIRYR</sequence>
<organism evidence="1 2">
    <name type="scientific">Mycobacterium bohemicum</name>
    <dbReference type="NCBI Taxonomy" id="56425"/>
    <lineage>
        <taxon>Bacteria</taxon>
        <taxon>Bacillati</taxon>
        <taxon>Actinomycetota</taxon>
        <taxon>Actinomycetes</taxon>
        <taxon>Mycobacteriales</taxon>
        <taxon>Mycobacteriaceae</taxon>
        <taxon>Mycobacterium</taxon>
    </lineage>
</organism>
<dbReference type="InterPro" id="IPR029035">
    <property type="entry name" value="DHS-like_NAD/FAD-binding_dom"/>
</dbReference>
<reference evidence="1 2" key="1">
    <citation type="submission" date="2016-01" db="EMBL/GenBank/DDBJ databases">
        <title>The new phylogeny of the genus Mycobacterium.</title>
        <authorList>
            <person name="Tarcisio F."/>
            <person name="Conor M."/>
            <person name="Antonella G."/>
            <person name="Elisabetta G."/>
            <person name="Giulia F.S."/>
            <person name="Sara T."/>
            <person name="Anna F."/>
            <person name="Clotilde B."/>
            <person name="Roberto B."/>
            <person name="Veronica D.S."/>
            <person name="Fabio R."/>
            <person name="Monica P."/>
            <person name="Olivier J."/>
            <person name="Enrico T."/>
            <person name="Nicola S."/>
        </authorList>
    </citation>
    <scope>NUCLEOTIDE SEQUENCE [LARGE SCALE GENOMIC DNA]</scope>
    <source>
        <strain evidence="1 2">DSM 44277</strain>
    </source>
</reference>